<evidence type="ECO:0000256" key="20">
    <source>
        <dbReference type="ARBA" id="ARBA00045587"/>
    </source>
</evidence>
<comment type="similarity">
    <text evidence="2">Belongs to the glycosyltransferase 29 family.</text>
</comment>
<keyword evidence="10 25" id="KW-0472">Membrane</keyword>
<feature type="compositionally biased region" description="Basic and acidic residues" evidence="24">
    <location>
        <begin position="1"/>
        <end position="17"/>
    </location>
</feature>
<dbReference type="PANTHER" id="PTHR13713:SF60">
    <property type="entry name" value="LACTOSYLCERAMIDE ALPHA-2,3-SIALYLTRANSFERASE"/>
    <property type="match status" value="1"/>
</dbReference>
<dbReference type="InterPro" id="IPR001675">
    <property type="entry name" value="Glyco_trans_29"/>
</dbReference>
<evidence type="ECO:0000256" key="22">
    <source>
        <dbReference type="ARBA" id="ARBA00048805"/>
    </source>
</evidence>
<evidence type="ECO:0000256" key="1">
    <source>
        <dbReference type="ARBA" id="ARBA00004323"/>
    </source>
</evidence>
<dbReference type="Pfam" id="PF00777">
    <property type="entry name" value="Glyco_transf_29"/>
    <property type="match status" value="1"/>
</dbReference>
<dbReference type="FunFam" id="3.90.1480.20:FF:000006">
    <property type="entry name" value="ST3 beta-galactoside alpha-2,3-sialyltransferase 5"/>
    <property type="match status" value="1"/>
</dbReference>
<comment type="catalytic activity">
    <reaction evidence="21">
        <text>a beta-D-Gal-(1&lt;-&gt;1')-ceramide + CMP-N-acetyl-beta-neuraminate = N-acetyl-alpha-neuraminosyl-(2-&gt;3)-beta-D-galactosyl-(1&lt;-&gt;1')-ceramide + CMP + H(+)</text>
        <dbReference type="Rhea" id="RHEA:41780"/>
        <dbReference type="ChEBI" id="CHEBI:15378"/>
        <dbReference type="ChEBI" id="CHEBI:57812"/>
        <dbReference type="ChEBI" id="CHEBI:60377"/>
        <dbReference type="ChEBI" id="CHEBI:82643"/>
        <dbReference type="ChEBI" id="CHEBI:143593"/>
    </reaction>
    <physiologicalReaction direction="left-to-right" evidence="21">
        <dbReference type="Rhea" id="RHEA:41781"/>
    </physiologicalReaction>
</comment>
<keyword evidence="12" id="KW-0325">Glycoprotein</keyword>
<comment type="catalytic activity">
    <reaction evidence="22">
        <text>ganglioside GA2 (d18:1(4E)/18:0) + CMP-N-acetyl-beta-neuraminate = ganglioside GM2 (d18:1(4E)/18:0) + CMP + H(+)</text>
        <dbReference type="Rhea" id="RHEA:41776"/>
        <dbReference type="ChEBI" id="CHEBI:15378"/>
        <dbReference type="ChEBI" id="CHEBI:57812"/>
        <dbReference type="ChEBI" id="CHEBI:60377"/>
        <dbReference type="ChEBI" id="CHEBI:78485"/>
        <dbReference type="ChEBI" id="CHEBI:78486"/>
    </reaction>
    <physiologicalReaction direction="left-to-right" evidence="22">
        <dbReference type="Rhea" id="RHEA:41777"/>
    </physiologicalReaction>
</comment>
<keyword evidence="11" id="KW-1015">Disulfide bond</keyword>
<feature type="transmembrane region" description="Helical" evidence="25">
    <location>
        <begin position="36"/>
        <end position="55"/>
    </location>
</feature>
<evidence type="ECO:0000256" key="8">
    <source>
        <dbReference type="ARBA" id="ARBA00023034"/>
    </source>
</evidence>
<evidence type="ECO:0000256" key="18">
    <source>
        <dbReference type="ARBA" id="ARBA00042545"/>
    </source>
</evidence>
<accession>A0A9Q1GF14</accession>
<keyword evidence="4" id="KW-0808">Transferase</keyword>
<comment type="subcellular location">
    <subcellularLocation>
        <location evidence="1">Golgi apparatus membrane</location>
        <topology evidence="1">Single-pass type II membrane protein</topology>
    </subcellularLocation>
</comment>
<dbReference type="AlphaFoldDB" id="A0A9Q1GF14"/>
<protein>
    <recommendedName>
        <fullName evidence="14">Lactosylceramide alpha-2,3-sialyltransferase</fullName>
        <ecNumber evidence="13">2.4.3.9</ecNumber>
    </recommendedName>
    <alternativeName>
        <fullName evidence="15">CMP-NeuAc:lactosylceramide alpha-2,3-sialyltransferase</fullName>
    </alternativeName>
    <alternativeName>
        <fullName evidence="18">Ganglioside GM3 synthase</fullName>
    </alternativeName>
    <alternativeName>
        <fullName evidence="17">ST3Gal V</fullName>
    </alternativeName>
    <alternativeName>
        <fullName evidence="16">Sialyltransferase 9</fullName>
    </alternativeName>
</protein>
<evidence type="ECO:0000256" key="3">
    <source>
        <dbReference type="ARBA" id="ARBA00022676"/>
    </source>
</evidence>
<feature type="region of interest" description="Disordered" evidence="24">
    <location>
        <begin position="1"/>
        <end position="23"/>
    </location>
</feature>
<evidence type="ECO:0000256" key="12">
    <source>
        <dbReference type="ARBA" id="ARBA00023180"/>
    </source>
</evidence>
<dbReference type="InterPro" id="IPR038578">
    <property type="entry name" value="GT29-like_sf"/>
</dbReference>
<evidence type="ECO:0000256" key="19">
    <source>
        <dbReference type="ARBA" id="ARBA00043651"/>
    </source>
</evidence>
<keyword evidence="3" id="KW-0328">Glycosyltransferase</keyword>
<name>A0A9Q1GF14_SYNKA</name>
<evidence type="ECO:0000256" key="10">
    <source>
        <dbReference type="ARBA" id="ARBA00023136"/>
    </source>
</evidence>
<evidence type="ECO:0000256" key="5">
    <source>
        <dbReference type="ARBA" id="ARBA00022692"/>
    </source>
</evidence>
<dbReference type="Gene3D" id="3.90.1480.20">
    <property type="entry name" value="Glycosyl transferase family 29"/>
    <property type="match status" value="1"/>
</dbReference>
<gene>
    <name evidence="26" type="ORF">SKAU_G00032410</name>
</gene>
<keyword evidence="8" id="KW-0333">Golgi apparatus</keyword>
<keyword evidence="27" id="KW-1185">Reference proteome</keyword>
<dbReference type="GO" id="GO:0006629">
    <property type="term" value="P:lipid metabolic process"/>
    <property type="evidence" value="ECO:0007669"/>
    <property type="project" value="UniProtKB-KW"/>
</dbReference>
<evidence type="ECO:0000256" key="4">
    <source>
        <dbReference type="ARBA" id="ARBA00022679"/>
    </source>
</evidence>
<reference evidence="26" key="1">
    <citation type="journal article" date="2023" name="Science">
        <title>Genome structures resolve the early diversification of teleost fishes.</title>
        <authorList>
            <person name="Parey E."/>
            <person name="Louis A."/>
            <person name="Montfort J."/>
            <person name="Bouchez O."/>
            <person name="Roques C."/>
            <person name="Iampietro C."/>
            <person name="Lluch J."/>
            <person name="Castinel A."/>
            <person name="Donnadieu C."/>
            <person name="Desvignes T."/>
            <person name="Floi Bucao C."/>
            <person name="Jouanno E."/>
            <person name="Wen M."/>
            <person name="Mejri S."/>
            <person name="Dirks R."/>
            <person name="Jansen H."/>
            <person name="Henkel C."/>
            <person name="Chen W.J."/>
            <person name="Zahm M."/>
            <person name="Cabau C."/>
            <person name="Klopp C."/>
            <person name="Thompson A.W."/>
            <person name="Robinson-Rechavi M."/>
            <person name="Braasch I."/>
            <person name="Lecointre G."/>
            <person name="Bobe J."/>
            <person name="Postlethwait J.H."/>
            <person name="Berthelot C."/>
            <person name="Roest Crollius H."/>
            <person name="Guiguen Y."/>
        </authorList>
    </citation>
    <scope>NUCLEOTIDE SEQUENCE</scope>
    <source>
        <strain evidence="26">WJC10195</strain>
    </source>
</reference>
<dbReference type="OrthoDB" id="10264956at2759"/>
<evidence type="ECO:0000256" key="9">
    <source>
        <dbReference type="ARBA" id="ARBA00023098"/>
    </source>
</evidence>
<dbReference type="InterPro" id="IPR051142">
    <property type="entry name" value="Glycosyltransferase_29"/>
</dbReference>
<evidence type="ECO:0000313" key="26">
    <source>
        <dbReference type="EMBL" id="KAJ8382463.1"/>
    </source>
</evidence>
<evidence type="ECO:0000256" key="25">
    <source>
        <dbReference type="SAM" id="Phobius"/>
    </source>
</evidence>
<evidence type="ECO:0000256" key="24">
    <source>
        <dbReference type="SAM" id="MobiDB-lite"/>
    </source>
</evidence>
<keyword evidence="5 25" id="KW-0812">Transmembrane</keyword>
<dbReference type="Proteomes" id="UP001152622">
    <property type="component" value="Chromosome 1"/>
</dbReference>
<evidence type="ECO:0000256" key="6">
    <source>
        <dbReference type="ARBA" id="ARBA00022968"/>
    </source>
</evidence>
<comment type="caution">
    <text evidence="26">The sequence shown here is derived from an EMBL/GenBank/DDBJ whole genome shotgun (WGS) entry which is preliminary data.</text>
</comment>
<comment type="function">
    <text evidence="20">Transfers the sialyl group (N-acetyl-alpha-neuraminyl or NeuAc) from CMP-NeuAc to the non-reducing terminal galactose (Gal) of glycosphingolipids forming gangliosides (important molecules involved in the regulation of multiple cellular processes, including cell proliferation and differentiation, apoptosis, embryogenesis, development, and oncogenesis). Mainly involved in the biosynthesis of ganglioside GM3 but can also use different glycolipids as substrate acceptors such as D-galactosylceramide (GalCer), asialo-GM2 (GA2) and asialo-GM1 (GA1), although less preferentially than beta-D-Gal-(1-&gt;4)-beta-D-Glc-(1&lt;-&gt;1)-Cer (LacCer).</text>
</comment>
<keyword evidence="9" id="KW-0443">Lipid metabolism</keyword>
<proteinExistence type="inferred from homology"/>
<evidence type="ECO:0000256" key="21">
    <source>
        <dbReference type="ARBA" id="ARBA00048050"/>
    </source>
</evidence>
<evidence type="ECO:0000256" key="2">
    <source>
        <dbReference type="ARBA" id="ARBA00006003"/>
    </source>
</evidence>
<organism evidence="26 27">
    <name type="scientific">Synaphobranchus kaupii</name>
    <name type="common">Kaup's arrowtooth eel</name>
    <dbReference type="NCBI Taxonomy" id="118154"/>
    <lineage>
        <taxon>Eukaryota</taxon>
        <taxon>Metazoa</taxon>
        <taxon>Chordata</taxon>
        <taxon>Craniata</taxon>
        <taxon>Vertebrata</taxon>
        <taxon>Euteleostomi</taxon>
        <taxon>Actinopterygii</taxon>
        <taxon>Neopterygii</taxon>
        <taxon>Teleostei</taxon>
        <taxon>Anguilliformes</taxon>
        <taxon>Synaphobranchidae</taxon>
        <taxon>Synaphobranchus</taxon>
    </lineage>
</organism>
<dbReference type="GO" id="GO:0047291">
    <property type="term" value="F:lactosylceramide alpha-2,3-sialyltransferase activity"/>
    <property type="evidence" value="ECO:0007669"/>
    <property type="project" value="UniProtKB-EC"/>
</dbReference>
<keyword evidence="7 25" id="KW-1133">Transmembrane helix</keyword>
<evidence type="ECO:0000256" key="17">
    <source>
        <dbReference type="ARBA" id="ARBA00041976"/>
    </source>
</evidence>
<evidence type="ECO:0000256" key="13">
    <source>
        <dbReference type="ARBA" id="ARBA00039111"/>
    </source>
</evidence>
<comment type="catalytic activity">
    <reaction evidence="23">
        <text>ganglioside GA1 (d18:1(4E)/18:0) + CMP-N-acetyl-beta-neuraminate = ganglioside GM1 (d18:1(4E)/18:0) + CMP + H(+)</text>
        <dbReference type="Rhea" id="RHEA:41784"/>
        <dbReference type="ChEBI" id="CHEBI:15378"/>
        <dbReference type="ChEBI" id="CHEBI:57812"/>
        <dbReference type="ChEBI" id="CHEBI:60377"/>
        <dbReference type="ChEBI" id="CHEBI:73110"/>
        <dbReference type="ChEBI" id="CHEBI:78484"/>
    </reaction>
    <physiologicalReaction direction="left-to-right" evidence="23">
        <dbReference type="Rhea" id="RHEA:41785"/>
    </physiologicalReaction>
</comment>
<dbReference type="EMBL" id="JAINUF010000001">
    <property type="protein sequence ID" value="KAJ8382463.1"/>
    <property type="molecule type" value="Genomic_DNA"/>
</dbReference>
<sequence length="416" mass="47635">MRSRERNSESPDQKSHTPQDNMRTPKMVYCGSFRHFLILLMVLVLGLVSLGVLHLPQFKTEPKPYSWRIDHGHRKLLHSFVRSVLMKECRPDFVRREMKTRFNHSNHVTDHFLWEDTPLTASMFQYPPPFGFRDMRSKLTDIFDLLPGRTPQWHGRKPCQRCVVVGNGGVLHGLALGPLIDQFDIVIRLNSGPVKNFSKDVGSHTTIRMSYPEGSPRTWDDVDSSLQFVVVIYKSVDFNWLKAMITHKQVSLWDWLFFWQKVPDNIPIETSQFRILNPEIIREAALDLLHLPEPHPRLWGWDQNVPTIGISALNLATYLCDEVNLAGFGYNLSQERAPLHYYDSLPMTSMLHQPMHNVDREGALLRALAKAGVISDLTGGGPLQLLSQRRGQGSIMSCSQQAPALLFTTCSWNCLE</sequence>
<dbReference type="EC" id="2.4.3.9" evidence="13"/>
<evidence type="ECO:0000256" key="7">
    <source>
        <dbReference type="ARBA" id="ARBA00022989"/>
    </source>
</evidence>
<keyword evidence="6" id="KW-0735">Signal-anchor</keyword>
<evidence type="ECO:0000256" key="16">
    <source>
        <dbReference type="ARBA" id="ARBA00041896"/>
    </source>
</evidence>
<evidence type="ECO:0000256" key="23">
    <source>
        <dbReference type="ARBA" id="ARBA00049539"/>
    </source>
</evidence>
<evidence type="ECO:0000256" key="11">
    <source>
        <dbReference type="ARBA" id="ARBA00023157"/>
    </source>
</evidence>
<dbReference type="PANTHER" id="PTHR13713">
    <property type="entry name" value="SIALYLTRANSFERASE"/>
    <property type="match status" value="1"/>
</dbReference>
<dbReference type="GO" id="GO:0000139">
    <property type="term" value="C:Golgi membrane"/>
    <property type="evidence" value="ECO:0007669"/>
    <property type="project" value="UniProtKB-SubCell"/>
</dbReference>
<evidence type="ECO:0000256" key="14">
    <source>
        <dbReference type="ARBA" id="ARBA00039792"/>
    </source>
</evidence>
<evidence type="ECO:0000256" key="15">
    <source>
        <dbReference type="ARBA" id="ARBA00041341"/>
    </source>
</evidence>
<evidence type="ECO:0000313" key="27">
    <source>
        <dbReference type="Proteomes" id="UP001152622"/>
    </source>
</evidence>
<comment type="catalytic activity">
    <reaction evidence="19">
        <text>a beta-D-Gal-(1-&gt;4)-beta-D-Glc-(1&lt;-&gt;1)-Cer(d18:1(4E)) + CMP-N-acetyl-beta-neuraminate = a ganglioside GM3 (d18:1(4E)) + CMP + H(+)</text>
        <dbReference type="Rhea" id="RHEA:18417"/>
        <dbReference type="ChEBI" id="CHEBI:15378"/>
        <dbReference type="ChEBI" id="CHEBI:17950"/>
        <dbReference type="ChEBI" id="CHEBI:57812"/>
        <dbReference type="ChEBI" id="CHEBI:60065"/>
        <dbReference type="ChEBI" id="CHEBI:60377"/>
        <dbReference type="EC" id="2.4.3.9"/>
    </reaction>
    <physiologicalReaction direction="left-to-right" evidence="19">
        <dbReference type="Rhea" id="RHEA:18418"/>
    </physiologicalReaction>
</comment>